<evidence type="ECO:0000313" key="2">
    <source>
        <dbReference type="EMBL" id="ACZ38175.1"/>
    </source>
</evidence>
<dbReference type="Proteomes" id="UP000002027">
    <property type="component" value="Chromosome 1"/>
</dbReference>
<keyword evidence="1" id="KW-0472">Membrane</keyword>
<dbReference type="AlphaFoldDB" id="D1C1Q8"/>
<dbReference type="GO" id="GO:0140359">
    <property type="term" value="F:ABC-type transporter activity"/>
    <property type="evidence" value="ECO:0007669"/>
    <property type="project" value="InterPro"/>
</dbReference>
<evidence type="ECO:0000313" key="3">
    <source>
        <dbReference type="Proteomes" id="UP000002027"/>
    </source>
</evidence>
<feature type="transmembrane region" description="Helical" evidence="1">
    <location>
        <begin position="21"/>
        <end position="40"/>
    </location>
</feature>
<dbReference type="OrthoDB" id="9805862at2"/>
<proteinExistence type="predicted"/>
<accession>D1C1Q8</accession>
<keyword evidence="1" id="KW-1133">Transmembrane helix</keyword>
<reference evidence="3" key="1">
    <citation type="submission" date="2009-11" db="EMBL/GenBank/DDBJ databases">
        <title>The complete chromosome 1 of Sphaerobacter thermophilus DSM 20745.</title>
        <authorList>
            <person name="Lucas S."/>
            <person name="Copeland A."/>
            <person name="Lapidus A."/>
            <person name="Glavina del Rio T."/>
            <person name="Dalin E."/>
            <person name="Tice H."/>
            <person name="Bruce D."/>
            <person name="Goodwin L."/>
            <person name="Pitluck S."/>
            <person name="Kyrpides N."/>
            <person name="Mavromatis K."/>
            <person name="Ivanova N."/>
            <person name="Mikhailova N."/>
            <person name="LaButti K.M."/>
            <person name="Clum A."/>
            <person name="Sun H.I."/>
            <person name="Brettin T."/>
            <person name="Detter J.C."/>
            <person name="Han C."/>
            <person name="Larimer F."/>
            <person name="Land M."/>
            <person name="Hauser L."/>
            <person name="Markowitz V."/>
            <person name="Cheng J.F."/>
            <person name="Hugenholtz P."/>
            <person name="Woyke T."/>
            <person name="Wu D."/>
            <person name="Steenblock K."/>
            <person name="Schneider S."/>
            <person name="Pukall R."/>
            <person name="Goeker M."/>
            <person name="Klenk H.P."/>
            <person name="Eisen J.A."/>
        </authorList>
    </citation>
    <scope>NUCLEOTIDE SEQUENCE [LARGE SCALE GENOMIC DNA]</scope>
    <source>
        <strain evidence="3">ATCC 49802 / DSM 20745 / S 6022</strain>
    </source>
</reference>
<feature type="transmembrane region" description="Helical" evidence="1">
    <location>
        <begin position="247"/>
        <end position="270"/>
    </location>
</feature>
<evidence type="ECO:0000256" key="1">
    <source>
        <dbReference type="SAM" id="Phobius"/>
    </source>
</evidence>
<dbReference type="STRING" id="479434.Sthe_0738"/>
<name>D1C1Q8_SPHTD</name>
<dbReference type="KEGG" id="sti:Sthe_0738"/>
<feature type="transmembrane region" description="Helical" evidence="1">
    <location>
        <begin position="60"/>
        <end position="82"/>
    </location>
</feature>
<feature type="transmembrane region" description="Helical" evidence="1">
    <location>
        <begin position="141"/>
        <end position="162"/>
    </location>
</feature>
<dbReference type="Pfam" id="PF12679">
    <property type="entry name" value="ABC2_membrane_2"/>
    <property type="match status" value="1"/>
</dbReference>
<keyword evidence="1" id="KW-0812">Transmembrane</keyword>
<sequence>MDRSVVMAIAVREARGGLRNRWFLLYAAAFVVLIVAFAWVALAGSNVAGQAGFGRTAAGLLNLLLLMVPLIGLTIGAQTLVAERQDRTLDYLLAQPVSAAEVFVGKYLGAAALMALILAIGFGWAGAALALRGAGGSLGNFGVLILLTTLLALGMLSVGYLVSSVTRQTSAALGIVVTLWLVLVIVGDLGLMGSALVMGLRPDSLLALTLVNPLDTYKLVSVQILQTSLEVLGPAGVYAIDRFGARLTPVLLAIEAVWVVLPLPIGYWLFKRTDVH</sequence>
<dbReference type="PANTHER" id="PTHR43471:SF1">
    <property type="entry name" value="ABC TRANSPORTER PERMEASE PROTEIN NOSY-RELATED"/>
    <property type="match status" value="1"/>
</dbReference>
<dbReference type="eggNOG" id="COG1277">
    <property type="taxonomic scope" value="Bacteria"/>
</dbReference>
<dbReference type="EMBL" id="CP001823">
    <property type="protein sequence ID" value="ACZ38175.1"/>
    <property type="molecule type" value="Genomic_DNA"/>
</dbReference>
<keyword evidence="3" id="KW-1185">Reference proteome</keyword>
<reference evidence="2 3" key="2">
    <citation type="journal article" date="2010" name="Stand. Genomic Sci.">
        <title>Complete genome sequence of Desulfohalobium retbaense type strain (HR(100)).</title>
        <authorList>
            <person name="Spring S."/>
            <person name="Nolan M."/>
            <person name="Lapidus A."/>
            <person name="Glavina Del Rio T."/>
            <person name="Copeland A."/>
            <person name="Tice H."/>
            <person name="Cheng J.F."/>
            <person name="Lucas S."/>
            <person name="Land M."/>
            <person name="Chen F."/>
            <person name="Bruce D."/>
            <person name="Goodwin L."/>
            <person name="Pitluck S."/>
            <person name="Ivanova N."/>
            <person name="Mavromatis K."/>
            <person name="Mikhailova N."/>
            <person name="Pati A."/>
            <person name="Chen A."/>
            <person name="Palaniappan K."/>
            <person name="Hauser L."/>
            <person name="Chang Y.J."/>
            <person name="Jeffries C.D."/>
            <person name="Munk C."/>
            <person name="Kiss H."/>
            <person name="Chain P."/>
            <person name="Han C."/>
            <person name="Brettin T."/>
            <person name="Detter J.C."/>
            <person name="Schuler E."/>
            <person name="Goker M."/>
            <person name="Rohde M."/>
            <person name="Bristow J."/>
            <person name="Eisen J.A."/>
            <person name="Markowitz V."/>
            <person name="Hugenholtz P."/>
            <person name="Kyrpides N.C."/>
            <person name="Klenk H.P."/>
        </authorList>
    </citation>
    <scope>NUCLEOTIDE SEQUENCE [LARGE SCALE GENOMIC DNA]</scope>
    <source>
        <strain evidence="3">ATCC 49802 / DSM 20745 / S 6022</strain>
    </source>
</reference>
<organism evidence="2 3">
    <name type="scientific">Sphaerobacter thermophilus (strain ATCC 49802 / DSM 20745 / KCCM 41009 / NCIMB 13125 / S 6022)</name>
    <dbReference type="NCBI Taxonomy" id="479434"/>
    <lineage>
        <taxon>Bacteria</taxon>
        <taxon>Pseudomonadati</taxon>
        <taxon>Thermomicrobiota</taxon>
        <taxon>Thermomicrobia</taxon>
        <taxon>Sphaerobacterales</taxon>
        <taxon>Sphaerobacterineae</taxon>
        <taxon>Sphaerobacteraceae</taxon>
        <taxon>Sphaerobacter</taxon>
    </lineage>
</organism>
<dbReference type="RefSeq" id="WP_012871222.1">
    <property type="nucleotide sequence ID" value="NC_013523.1"/>
</dbReference>
<feature type="transmembrane region" description="Helical" evidence="1">
    <location>
        <begin position="103"/>
        <end position="129"/>
    </location>
</feature>
<dbReference type="HOGENOM" id="CLU_071765_1_0_0"/>
<feature type="transmembrane region" description="Helical" evidence="1">
    <location>
        <begin position="174"/>
        <end position="200"/>
    </location>
</feature>
<gene>
    <name evidence="2" type="ordered locus">Sthe_0738</name>
</gene>
<dbReference type="GO" id="GO:0005886">
    <property type="term" value="C:plasma membrane"/>
    <property type="evidence" value="ECO:0007669"/>
    <property type="project" value="UniProtKB-SubCell"/>
</dbReference>
<protein>
    <submittedName>
        <fullName evidence="2">ABC-2 type transporter</fullName>
    </submittedName>
</protein>
<dbReference type="InParanoid" id="D1C1Q8"/>
<dbReference type="PANTHER" id="PTHR43471">
    <property type="entry name" value="ABC TRANSPORTER PERMEASE"/>
    <property type="match status" value="1"/>
</dbReference>